<dbReference type="PROSITE" id="PS00463">
    <property type="entry name" value="ZN2_CY6_FUNGAL_1"/>
    <property type="match status" value="1"/>
</dbReference>
<dbReference type="GO" id="GO:0008270">
    <property type="term" value="F:zinc ion binding"/>
    <property type="evidence" value="ECO:0007669"/>
    <property type="project" value="InterPro"/>
</dbReference>
<feature type="domain" description="Zn(2)-C6 fungal-type" evidence="3">
    <location>
        <begin position="34"/>
        <end position="65"/>
    </location>
</feature>
<dbReference type="Gene3D" id="4.10.240.10">
    <property type="entry name" value="Zn(2)-C6 fungal-type DNA-binding domain"/>
    <property type="match status" value="1"/>
</dbReference>
<sequence>MEIWTAPAVENVFIQRTDDKPSKSKIKKVGRDLACVACKNSKVRCDGERPCRRCLYKGFPEGCMDQEAKKMKTKPQDDLPQQQVVESSSPGIEDELALDLCFVYQPTDSPPHSSFVCKDAESPFSIMSGSQGLPVSTDQEEVGIIFNLLPSCYAIDRPISYPNDIVIPEYRVEHVKDIPSLLQTIWHNQGVSARRMCQMYNCMPHQLQSILKRGLVALEGLMQANRSFLSCSTFLESDVDLESWSASNTVGVQAVSLDARGRCSTYAVNDWLADLAGVHREEMVARMACYDMNLASTEFRQICTHISGMLMLMAWAKVGFQGLPVRYLYSRWNKRFARAGESEGVLIRQGFNPVWAKDGNFVGAVRTMEVVSEEEYDQVLAHNPEACELLAIQVLGKKVGKEMVSKRLMREESIGYMVTTREGQSQLSKLATILETLFMPIIAEYENMQNSY</sequence>
<reference evidence="4" key="1">
    <citation type="submission" date="2021-01" db="EMBL/GenBank/DDBJ databases">
        <authorList>
            <person name="Corre E."/>
            <person name="Pelletier E."/>
            <person name="Niang G."/>
            <person name="Scheremetjew M."/>
            <person name="Finn R."/>
            <person name="Kale V."/>
            <person name="Holt S."/>
            <person name="Cochrane G."/>
            <person name="Meng A."/>
            <person name="Brown T."/>
            <person name="Cohen L."/>
        </authorList>
    </citation>
    <scope>NUCLEOTIDE SEQUENCE</scope>
    <source>
        <strain evidence="4">CCMP325</strain>
    </source>
</reference>
<dbReference type="InterPro" id="IPR001138">
    <property type="entry name" value="Zn2Cys6_DnaBD"/>
</dbReference>
<keyword evidence="2" id="KW-0539">Nucleus</keyword>
<organism evidence="4">
    <name type="scientific">Hanusia phi</name>
    <dbReference type="NCBI Taxonomy" id="3032"/>
    <lineage>
        <taxon>Eukaryota</taxon>
        <taxon>Cryptophyceae</taxon>
        <taxon>Pyrenomonadales</taxon>
        <taxon>Geminigeraceae</taxon>
        <taxon>Hanusia</taxon>
    </lineage>
</organism>
<dbReference type="SUPFAM" id="SSF57701">
    <property type="entry name" value="Zn2/Cys6 DNA-binding domain"/>
    <property type="match status" value="1"/>
</dbReference>
<dbReference type="EMBL" id="HBEO01001512">
    <property type="protein sequence ID" value="CAD8466933.1"/>
    <property type="molecule type" value="Transcribed_RNA"/>
</dbReference>
<evidence type="ECO:0000259" key="3">
    <source>
        <dbReference type="PROSITE" id="PS50048"/>
    </source>
</evidence>
<dbReference type="PANTHER" id="PTHR47659:SF1">
    <property type="entry name" value="TRANSCRIPTION ACTIVATOR OF GLUCONEOGENESIS ERT1"/>
    <property type="match status" value="1"/>
</dbReference>
<dbReference type="GO" id="GO:0000981">
    <property type="term" value="F:DNA-binding transcription factor activity, RNA polymerase II-specific"/>
    <property type="evidence" value="ECO:0007669"/>
    <property type="project" value="InterPro"/>
</dbReference>
<dbReference type="PANTHER" id="PTHR47659">
    <property type="entry name" value="ZN(II)2CYS6 TRANSCRIPTION FACTOR (EUROFUNG)-RELATED"/>
    <property type="match status" value="1"/>
</dbReference>
<accession>A0A7S0DVR8</accession>
<protein>
    <recommendedName>
        <fullName evidence="3">Zn(2)-C6 fungal-type domain-containing protein</fullName>
    </recommendedName>
</protein>
<evidence type="ECO:0000313" key="4">
    <source>
        <dbReference type="EMBL" id="CAD8466933.1"/>
    </source>
</evidence>
<dbReference type="InterPro" id="IPR036864">
    <property type="entry name" value="Zn2-C6_fun-type_DNA-bd_sf"/>
</dbReference>
<evidence type="ECO:0000256" key="1">
    <source>
        <dbReference type="ARBA" id="ARBA00022723"/>
    </source>
</evidence>
<dbReference type="Pfam" id="PF00172">
    <property type="entry name" value="Zn_clus"/>
    <property type="match status" value="1"/>
</dbReference>
<keyword evidence="1" id="KW-0479">Metal-binding</keyword>
<dbReference type="AlphaFoldDB" id="A0A7S0DVR8"/>
<dbReference type="CDD" id="cd00067">
    <property type="entry name" value="GAL4"/>
    <property type="match status" value="1"/>
</dbReference>
<gene>
    <name evidence="4" type="ORF">HPHI1048_LOCUS1076</name>
</gene>
<evidence type="ECO:0000256" key="2">
    <source>
        <dbReference type="ARBA" id="ARBA00023242"/>
    </source>
</evidence>
<dbReference type="InterPro" id="IPR050335">
    <property type="entry name" value="ERT1_acuK_gluconeogen_tf"/>
</dbReference>
<name>A0A7S0DVR8_9CRYP</name>
<dbReference type="SMART" id="SM00066">
    <property type="entry name" value="GAL4"/>
    <property type="match status" value="1"/>
</dbReference>
<dbReference type="PROSITE" id="PS50048">
    <property type="entry name" value="ZN2_CY6_FUNGAL_2"/>
    <property type="match status" value="1"/>
</dbReference>
<proteinExistence type="predicted"/>